<dbReference type="Pfam" id="PF01192">
    <property type="entry name" value="RNA_pol_Rpb6"/>
    <property type="match status" value="1"/>
</dbReference>
<evidence type="ECO:0000256" key="7">
    <source>
        <dbReference type="ARBA" id="ARBA00023163"/>
    </source>
</evidence>
<dbReference type="GO" id="GO:0003677">
    <property type="term" value="F:DNA binding"/>
    <property type="evidence" value="ECO:0007669"/>
    <property type="project" value="UniProtKB-UniRule"/>
</dbReference>
<dbReference type="GO" id="GO:0006351">
    <property type="term" value="P:DNA-templated transcription"/>
    <property type="evidence" value="ECO:0007669"/>
    <property type="project" value="UniProtKB-UniRule"/>
</dbReference>
<evidence type="ECO:0000256" key="2">
    <source>
        <dbReference type="ARBA" id="ARBA00012418"/>
    </source>
</evidence>
<sequence length="196" mass="21914">MDKPHPFRNAAGRNSETGTVDLGFFKHALKGSDLESGEQHRTMARITVEDCLEKTTNRFELVLLAAKRARQLSRGALPLVDEEDDKPTVLALREIASAKISPSLLKHDDDDNEGDYEEDHFGDSHLYPETTMAPSMTDGNDNLSEGNDGLPDEEFAERKFMEEMEKTQQMEEMVGREEAAEYGPDMPDDAPCPVPE</sequence>
<dbReference type="NCBIfam" id="TIGR00690">
    <property type="entry name" value="rpoZ"/>
    <property type="match status" value="1"/>
</dbReference>
<dbReference type="InterPro" id="IPR003716">
    <property type="entry name" value="DNA-dir_RNA_pol_omega"/>
</dbReference>
<keyword evidence="5 11" id="KW-0808">Transferase</keyword>
<feature type="region of interest" description="Disordered" evidence="12">
    <location>
        <begin position="165"/>
        <end position="196"/>
    </location>
</feature>
<dbReference type="InterPro" id="IPR006110">
    <property type="entry name" value="Pol_omega/Rpo6/RPB6"/>
</dbReference>
<dbReference type="EMBL" id="CAADFI010000051">
    <property type="protein sequence ID" value="VFJ93817.1"/>
    <property type="molecule type" value="Genomic_DNA"/>
</dbReference>
<keyword evidence="7 11" id="KW-0804">Transcription</keyword>
<comment type="catalytic activity">
    <reaction evidence="10 11">
        <text>RNA(n) + a ribonucleoside 5'-triphosphate = RNA(n+1) + diphosphate</text>
        <dbReference type="Rhea" id="RHEA:21248"/>
        <dbReference type="Rhea" id="RHEA-COMP:14527"/>
        <dbReference type="Rhea" id="RHEA-COMP:17342"/>
        <dbReference type="ChEBI" id="CHEBI:33019"/>
        <dbReference type="ChEBI" id="CHEBI:61557"/>
        <dbReference type="ChEBI" id="CHEBI:140395"/>
        <dbReference type="EC" id="2.7.7.6"/>
    </reaction>
</comment>
<feature type="compositionally biased region" description="Polar residues" evidence="12">
    <location>
        <begin position="132"/>
        <end position="145"/>
    </location>
</feature>
<dbReference type="SMART" id="SM01409">
    <property type="entry name" value="RNA_pol_Rpb6"/>
    <property type="match status" value="1"/>
</dbReference>
<evidence type="ECO:0000256" key="3">
    <source>
        <dbReference type="ARBA" id="ARBA00013725"/>
    </source>
</evidence>
<evidence type="ECO:0000313" key="14">
    <source>
        <dbReference type="EMBL" id="VFJ93817.1"/>
    </source>
</evidence>
<dbReference type="SUPFAM" id="SSF63562">
    <property type="entry name" value="RPB6/omega subunit-like"/>
    <property type="match status" value="1"/>
</dbReference>
<dbReference type="GO" id="GO:0000428">
    <property type="term" value="C:DNA-directed RNA polymerase complex"/>
    <property type="evidence" value="ECO:0007669"/>
    <property type="project" value="UniProtKB-KW"/>
</dbReference>
<accession>A0A450V6N8</accession>
<dbReference type="GO" id="GO:0003899">
    <property type="term" value="F:DNA-directed RNA polymerase activity"/>
    <property type="evidence" value="ECO:0007669"/>
    <property type="project" value="UniProtKB-UniRule"/>
</dbReference>
<evidence type="ECO:0000313" key="13">
    <source>
        <dbReference type="EMBL" id="VFJ93085.1"/>
    </source>
</evidence>
<evidence type="ECO:0000256" key="10">
    <source>
        <dbReference type="ARBA" id="ARBA00048552"/>
    </source>
</evidence>
<dbReference type="HAMAP" id="MF_00366">
    <property type="entry name" value="RNApol_bact_RpoZ"/>
    <property type="match status" value="1"/>
</dbReference>
<dbReference type="AlphaFoldDB" id="A0A450V6N8"/>
<dbReference type="EC" id="2.7.7.6" evidence="2 11"/>
<comment type="similarity">
    <text evidence="1 11">Belongs to the RNA polymerase subunit omega family.</text>
</comment>
<protein>
    <recommendedName>
        <fullName evidence="3 11">DNA-directed RNA polymerase subunit omega</fullName>
        <shortName evidence="11">RNAP omega subunit</shortName>
        <ecNumber evidence="2 11">2.7.7.6</ecNumber>
    </recommendedName>
    <alternativeName>
        <fullName evidence="9 11">RNA polymerase omega subunit</fullName>
    </alternativeName>
    <alternativeName>
        <fullName evidence="8 11">Transcriptase subunit omega</fullName>
    </alternativeName>
</protein>
<gene>
    <name evidence="11" type="primary">rpoZ</name>
    <name evidence="13" type="ORF">BECKH772A_GA0070896_100523</name>
    <name evidence="14" type="ORF">BECKH772B_GA0070898_100513</name>
    <name evidence="15" type="ORF">BECKH772C_GA0070978_100472</name>
</gene>
<dbReference type="Gene3D" id="3.90.940.10">
    <property type="match status" value="1"/>
</dbReference>
<organism evidence="15">
    <name type="scientific">Candidatus Kentrum eta</name>
    <dbReference type="NCBI Taxonomy" id="2126337"/>
    <lineage>
        <taxon>Bacteria</taxon>
        <taxon>Pseudomonadati</taxon>
        <taxon>Pseudomonadota</taxon>
        <taxon>Gammaproteobacteria</taxon>
        <taxon>Candidatus Kentrum</taxon>
    </lineage>
</organism>
<comment type="subunit">
    <text evidence="11">The RNAP catalytic core consists of 2 alpha, 1 beta, 1 beta' and 1 omega subunit. When a sigma factor is associated with the core the holoenzyme is formed, which can initiate transcription.</text>
</comment>
<reference evidence="15" key="1">
    <citation type="submission" date="2019-02" db="EMBL/GenBank/DDBJ databases">
        <authorList>
            <person name="Gruber-Vodicka R. H."/>
            <person name="Seah K. B. B."/>
        </authorList>
    </citation>
    <scope>NUCLEOTIDE SEQUENCE</scope>
    <source>
        <strain evidence="15">BECK_SA2B12</strain>
        <strain evidence="13">BECK_SA2B15</strain>
        <strain evidence="14">BECK_SA2B20</strain>
    </source>
</reference>
<dbReference type="PANTHER" id="PTHR34476">
    <property type="entry name" value="DNA-DIRECTED RNA POLYMERASE SUBUNIT OMEGA"/>
    <property type="match status" value="1"/>
</dbReference>
<proteinExistence type="inferred from homology"/>
<feature type="region of interest" description="Disordered" evidence="12">
    <location>
        <begin position="131"/>
        <end position="151"/>
    </location>
</feature>
<dbReference type="EMBL" id="CAADFJ010000047">
    <property type="protein sequence ID" value="VFK00485.1"/>
    <property type="molecule type" value="Genomic_DNA"/>
</dbReference>
<comment type="function">
    <text evidence="11">Promotes RNA polymerase assembly. Latches the N- and C-terminal regions of the beta' subunit thereby facilitating its interaction with the beta and alpha subunits.</text>
</comment>
<evidence type="ECO:0000256" key="8">
    <source>
        <dbReference type="ARBA" id="ARBA00029924"/>
    </source>
</evidence>
<name>A0A450V6N8_9GAMM</name>
<evidence type="ECO:0000256" key="11">
    <source>
        <dbReference type="HAMAP-Rule" id="MF_00366"/>
    </source>
</evidence>
<dbReference type="InterPro" id="IPR036161">
    <property type="entry name" value="RPB6/omega-like_sf"/>
</dbReference>
<keyword evidence="6 11" id="KW-0548">Nucleotidyltransferase</keyword>
<evidence type="ECO:0000256" key="1">
    <source>
        <dbReference type="ARBA" id="ARBA00006711"/>
    </source>
</evidence>
<evidence type="ECO:0000256" key="4">
    <source>
        <dbReference type="ARBA" id="ARBA00022478"/>
    </source>
</evidence>
<feature type="compositionally biased region" description="Basic and acidic residues" evidence="12">
    <location>
        <begin position="165"/>
        <end position="179"/>
    </location>
</feature>
<dbReference type="EMBL" id="CAADFG010000052">
    <property type="protein sequence ID" value="VFJ93085.1"/>
    <property type="molecule type" value="Genomic_DNA"/>
</dbReference>
<dbReference type="PANTHER" id="PTHR34476:SF1">
    <property type="entry name" value="DNA-DIRECTED RNA POLYMERASE SUBUNIT OMEGA"/>
    <property type="match status" value="1"/>
</dbReference>
<evidence type="ECO:0000313" key="15">
    <source>
        <dbReference type="EMBL" id="VFK00485.1"/>
    </source>
</evidence>
<evidence type="ECO:0000256" key="12">
    <source>
        <dbReference type="SAM" id="MobiDB-lite"/>
    </source>
</evidence>
<evidence type="ECO:0000256" key="6">
    <source>
        <dbReference type="ARBA" id="ARBA00022695"/>
    </source>
</evidence>
<keyword evidence="4 11" id="KW-0240">DNA-directed RNA polymerase</keyword>
<evidence type="ECO:0000256" key="9">
    <source>
        <dbReference type="ARBA" id="ARBA00030998"/>
    </source>
</evidence>
<evidence type="ECO:0000256" key="5">
    <source>
        <dbReference type="ARBA" id="ARBA00022679"/>
    </source>
</evidence>